<name>A0A9P7JSG0_9AGAM</name>
<evidence type="ECO:0000256" key="5">
    <source>
        <dbReference type="ARBA" id="ARBA00023002"/>
    </source>
</evidence>
<dbReference type="EMBL" id="JABBWM010000036">
    <property type="protein sequence ID" value="KAG2106163.1"/>
    <property type="molecule type" value="Genomic_DNA"/>
</dbReference>
<comment type="similarity">
    <text evidence="2">Belongs to the cytochrome P450 family.</text>
</comment>
<evidence type="ECO:0000256" key="6">
    <source>
        <dbReference type="ARBA" id="ARBA00023004"/>
    </source>
</evidence>
<keyword evidence="7" id="KW-0503">Monooxygenase</keyword>
<dbReference type="AlphaFoldDB" id="A0A9P7JSG0"/>
<comment type="caution">
    <text evidence="8">The sequence shown here is derived from an EMBL/GenBank/DDBJ whole genome shotgun (WGS) entry which is preliminary data.</text>
</comment>
<dbReference type="GO" id="GO:0016705">
    <property type="term" value="F:oxidoreductase activity, acting on paired donors, with incorporation or reduction of molecular oxygen"/>
    <property type="evidence" value="ECO:0007669"/>
    <property type="project" value="InterPro"/>
</dbReference>
<evidence type="ECO:0000256" key="3">
    <source>
        <dbReference type="ARBA" id="ARBA00022617"/>
    </source>
</evidence>
<proteinExistence type="inferred from homology"/>
<evidence type="ECO:0000256" key="1">
    <source>
        <dbReference type="ARBA" id="ARBA00001971"/>
    </source>
</evidence>
<evidence type="ECO:0000313" key="8">
    <source>
        <dbReference type="EMBL" id="KAG2106163.1"/>
    </source>
</evidence>
<keyword evidence="9" id="KW-1185">Reference proteome</keyword>
<dbReference type="Gene3D" id="1.10.630.10">
    <property type="entry name" value="Cytochrome P450"/>
    <property type="match status" value="1"/>
</dbReference>
<keyword evidence="4" id="KW-0479">Metal-binding</keyword>
<dbReference type="InterPro" id="IPR050364">
    <property type="entry name" value="Cytochrome_P450_fung"/>
</dbReference>
<evidence type="ECO:0000256" key="2">
    <source>
        <dbReference type="ARBA" id="ARBA00010617"/>
    </source>
</evidence>
<reference evidence="8" key="1">
    <citation type="journal article" date="2020" name="New Phytol.">
        <title>Comparative genomics reveals dynamic genome evolution in host specialist ectomycorrhizal fungi.</title>
        <authorList>
            <person name="Lofgren L.A."/>
            <person name="Nguyen N.H."/>
            <person name="Vilgalys R."/>
            <person name="Ruytinx J."/>
            <person name="Liao H.L."/>
            <person name="Branco S."/>
            <person name="Kuo A."/>
            <person name="LaButti K."/>
            <person name="Lipzen A."/>
            <person name="Andreopoulos W."/>
            <person name="Pangilinan J."/>
            <person name="Riley R."/>
            <person name="Hundley H."/>
            <person name="Na H."/>
            <person name="Barry K."/>
            <person name="Grigoriev I.V."/>
            <person name="Stajich J.E."/>
            <person name="Kennedy P.G."/>
        </authorList>
    </citation>
    <scope>NUCLEOTIDE SEQUENCE</scope>
    <source>
        <strain evidence="8">FC423</strain>
    </source>
</reference>
<dbReference type="GO" id="GO:0004497">
    <property type="term" value="F:monooxygenase activity"/>
    <property type="evidence" value="ECO:0007669"/>
    <property type="project" value="UniProtKB-KW"/>
</dbReference>
<evidence type="ECO:0000256" key="7">
    <source>
        <dbReference type="ARBA" id="ARBA00023033"/>
    </source>
</evidence>
<dbReference type="GeneID" id="64692676"/>
<evidence type="ECO:0000313" key="9">
    <source>
        <dbReference type="Proteomes" id="UP000823399"/>
    </source>
</evidence>
<feature type="non-terminal residue" evidence="8">
    <location>
        <position position="1"/>
    </location>
</feature>
<dbReference type="RefSeq" id="XP_041291473.1">
    <property type="nucleotide sequence ID" value="XM_041430417.1"/>
</dbReference>
<dbReference type="InterPro" id="IPR036396">
    <property type="entry name" value="Cyt_P450_sf"/>
</dbReference>
<dbReference type="GO" id="GO:0005506">
    <property type="term" value="F:iron ion binding"/>
    <property type="evidence" value="ECO:0007669"/>
    <property type="project" value="InterPro"/>
</dbReference>
<evidence type="ECO:0000256" key="4">
    <source>
        <dbReference type="ARBA" id="ARBA00022723"/>
    </source>
</evidence>
<dbReference type="OrthoDB" id="2789670at2759"/>
<dbReference type="PANTHER" id="PTHR46300">
    <property type="entry name" value="P450, PUTATIVE (EUROFUNG)-RELATED-RELATED"/>
    <property type="match status" value="1"/>
</dbReference>
<sequence length="134" mass="15010">QFAEYINSYGPIILLRVGHSKVKVITGRHQVRQNRRGGLPANRPRMVAAGEILSCGLRITLALTGEHFWRLGKLAVHTHFWGKVVDSYAPIQTDTTRDVILDILENHQGHQAAANRYAASVILRVTYRKSTPTT</sequence>
<feature type="non-terminal residue" evidence="8">
    <location>
        <position position="134"/>
    </location>
</feature>
<dbReference type="SUPFAM" id="SSF48264">
    <property type="entry name" value="Cytochrome P450"/>
    <property type="match status" value="1"/>
</dbReference>
<keyword evidence="5" id="KW-0560">Oxidoreductase</keyword>
<gene>
    <name evidence="8" type="ORF">F5147DRAFT_551663</name>
</gene>
<keyword evidence="3" id="KW-0349">Heme</keyword>
<comment type="cofactor">
    <cofactor evidence="1">
        <name>heme</name>
        <dbReference type="ChEBI" id="CHEBI:30413"/>
    </cofactor>
</comment>
<dbReference type="GO" id="GO:0020037">
    <property type="term" value="F:heme binding"/>
    <property type="evidence" value="ECO:0007669"/>
    <property type="project" value="InterPro"/>
</dbReference>
<dbReference type="Proteomes" id="UP000823399">
    <property type="component" value="Unassembled WGS sequence"/>
</dbReference>
<keyword evidence="6" id="KW-0408">Iron</keyword>
<dbReference type="PANTHER" id="PTHR46300:SF1">
    <property type="entry name" value="P450, PUTATIVE (EUROFUNG)-RELATED"/>
    <property type="match status" value="1"/>
</dbReference>
<accession>A0A9P7JSG0</accession>
<organism evidence="8 9">
    <name type="scientific">Suillus discolor</name>
    <dbReference type="NCBI Taxonomy" id="1912936"/>
    <lineage>
        <taxon>Eukaryota</taxon>
        <taxon>Fungi</taxon>
        <taxon>Dikarya</taxon>
        <taxon>Basidiomycota</taxon>
        <taxon>Agaricomycotina</taxon>
        <taxon>Agaricomycetes</taxon>
        <taxon>Agaricomycetidae</taxon>
        <taxon>Boletales</taxon>
        <taxon>Suillineae</taxon>
        <taxon>Suillaceae</taxon>
        <taxon>Suillus</taxon>
    </lineage>
</organism>
<protein>
    <submittedName>
        <fullName evidence="8">Uncharacterized protein</fullName>
    </submittedName>
</protein>